<reference evidence="6" key="1">
    <citation type="submission" date="2016-10" db="EMBL/GenBank/DDBJ databases">
        <authorList>
            <person name="Varghese N."/>
            <person name="Submissions S."/>
        </authorList>
    </citation>
    <scope>NUCLEOTIDE SEQUENCE [LARGE SCALE GENOMIC DNA]</scope>
    <source>
        <strain evidence="6">IBRC-M10078</strain>
    </source>
</reference>
<evidence type="ECO:0000256" key="3">
    <source>
        <dbReference type="SAM" id="SignalP"/>
    </source>
</evidence>
<dbReference type="GO" id="GO:0030288">
    <property type="term" value="C:outer membrane-bounded periplasmic space"/>
    <property type="evidence" value="ECO:0007669"/>
    <property type="project" value="TreeGrafter"/>
</dbReference>
<evidence type="ECO:0000313" key="6">
    <source>
        <dbReference type="Proteomes" id="UP000199159"/>
    </source>
</evidence>
<dbReference type="PROSITE" id="PS51257">
    <property type="entry name" value="PROKAR_LIPOPROTEIN"/>
    <property type="match status" value="1"/>
</dbReference>
<organism evidence="5 6">
    <name type="scientific">Litchfieldia salsa</name>
    <dbReference type="NCBI Taxonomy" id="930152"/>
    <lineage>
        <taxon>Bacteria</taxon>
        <taxon>Bacillati</taxon>
        <taxon>Bacillota</taxon>
        <taxon>Bacilli</taxon>
        <taxon>Bacillales</taxon>
        <taxon>Bacillaceae</taxon>
        <taxon>Litchfieldia</taxon>
    </lineage>
</organism>
<dbReference type="AlphaFoldDB" id="A0A1H0VWY9"/>
<dbReference type="Pfam" id="PF13407">
    <property type="entry name" value="Peripla_BP_4"/>
    <property type="match status" value="1"/>
</dbReference>
<evidence type="ECO:0000259" key="4">
    <source>
        <dbReference type="Pfam" id="PF13407"/>
    </source>
</evidence>
<dbReference type="SUPFAM" id="SSF53822">
    <property type="entry name" value="Periplasmic binding protein-like I"/>
    <property type="match status" value="1"/>
</dbReference>
<keyword evidence="6" id="KW-1185">Reference proteome</keyword>
<dbReference type="CDD" id="cd19991">
    <property type="entry name" value="PBP1_ABC_xylose_binding"/>
    <property type="match status" value="1"/>
</dbReference>
<comment type="subcellular location">
    <subcellularLocation>
        <location evidence="1">Cell envelope</location>
    </subcellularLocation>
</comment>
<evidence type="ECO:0000256" key="1">
    <source>
        <dbReference type="ARBA" id="ARBA00004196"/>
    </source>
</evidence>
<sequence>MNNYKTIGCMILAFLLVVTGCSNNAENTAQVDDKLISDPNKVFIGFLLDTLQEERWYKDKELFEGEVDKLGGRVKTLAANGLDDVQFKQAELLIEEGVDVLVVVPHDAEVSAAIVDLAHEAGVKVISYDRLIKNAQVDYYVSFDNVKVGELQAAEIVKNKSVGQFAYIGGAESDNNAVLFRQGAMNVLQPLIDNGDIRLVFDQYTDGWDPAIAEQNMVQALKANGNQIDAVVAANDGTAGGVINALSTVGLAGKIPVSGQDAELAGVQRVVEGTQTMTIYKSINQLAAQAAEMAVKVAKGEDIATDGAVNNGEVDVPSILLAPIAVTKDNVRETVIKDGYLKEEEVYKK</sequence>
<evidence type="ECO:0000256" key="2">
    <source>
        <dbReference type="ARBA" id="ARBA00022729"/>
    </source>
</evidence>
<dbReference type="InterPro" id="IPR050555">
    <property type="entry name" value="Bact_Solute-Bind_Prot2"/>
</dbReference>
<dbReference type="GO" id="GO:0030246">
    <property type="term" value="F:carbohydrate binding"/>
    <property type="evidence" value="ECO:0007669"/>
    <property type="project" value="TreeGrafter"/>
</dbReference>
<accession>A0A1H0VWY9</accession>
<dbReference type="EMBL" id="FNJU01000008">
    <property type="protein sequence ID" value="SDP83069.1"/>
    <property type="molecule type" value="Genomic_DNA"/>
</dbReference>
<evidence type="ECO:0000313" key="5">
    <source>
        <dbReference type="EMBL" id="SDP83069.1"/>
    </source>
</evidence>
<dbReference type="STRING" id="930152.SAMN05216565_10843"/>
<feature type="chain" id="PRO_5038924586" evidence="3">
    <location>
        <begin position="25"/>
        <end position="349"/>
    </location>
</feature>
<dbReference type="PANTHER" id="PTHR30036">
    <property type="entry name" value="D-XYLOSE-BINDING PERIPLASMIC PROTEIN"/>
    <property type="match status" value="1"/>
</dbReference>
<feature type="domain" description="Periplasmic binding protein" evidence="4">
    <location>
        <begin position="44"/>
        <end position="301"/>
    </location>
</feature>
<feature type="signal peptide" evidence="3">
    <location>
        <begin position="1"/>
        <end position="24"/>
    </location>
</feature>
<dbReference type="InterPro" id="IPR025997">
    <property type="entry name" value="SBP_2_dom"/>
</dbReference>
<gene>
    <name evidence="5" type="ORF">SAMN05216565_10843</name>
</gene>
<dbReference type="PANTHER" id="PTHR30036:SF1">
    <property type="entry name" value="D-XYLOSE-BINDING PERIPLASMIC PROTEIN"/>
    <property type="match status" value="1"/>
</dbReference>
<dbReference type="Proteomes" id="UP000199159">
    <property type="component" value="Unassembled WGS sequence"/>
</dbReference>
<dbReference type="Gene3D" id="3.40.50.2300">
    <property type="match status" value="2"/>
</dbReference>
<name>A0A1H0VWY9_9BACI</name>
<dbReference type="InterPro" id="IPR028082">
    <property type="entry name" value="Peripla_BP_I"/>
</dbReference>
<keyword evidence="2 3" id="KW-0732">Signal</keyword>
<proteinExistence type="predicted"/>
<protein>
    <submittedName>
        <fullName evidence="5">Xylose-binding protein</fullName>
    </submittedName>
</protein>